<proteinExistence type="predicted"/>
<keyword evidence="2" id="KW-0472">Membrane</keyword>
<reference evidence="3 4" key="1">
    <citation type="submission" date="2017-09" db="EMBL/GenBank/DDBJ databases">
        <title>Depth-based differentiation of microbial function through sediment-hosted aquifers and enrichment of novel symbionts in the deep terrestrial subsurface.</title>
        <authorList>
            <person name="Probst A.J."/>
            <person name="Ladd B."/>
            <person name="Jarett J.K."/>
            <person name="Geller-Mcgrath D.E."/>
            <person name="Sieber C.M."/>
            <person name="Emerson J.B."/>
            <person name="Anantharaman K."/>
            <person name="Thomas B.C."/>
            <person name="Malmstrom R."/>
            <person name="Stieglmeier M."/>
            <person name="Klingl A."/>
            <person name="Woyke T."/>
            <person name="Ryan C.M."/>
            <person name="Banfield J.F."/>
        </authorList>
    </citation>
    <scope>NUCLEOTIDE SEQUENCE [LARGE SCALE GENOMIC DNA]</scope>
    <source>
        <strain evidence="3">CG10_big_fil_rev_8_21_14_0_10_32_10</strain>
    </source>
</reference>
<gene>
    <name evidence="3" type="ORF">COV24_00395</name>
</gene>
<dbReference type="Proteomes" id="UP000230214">
    <property type="component" value="Unassembled WGS sequence"/>
</dbReference>
<evidence type="ECO:0000256" key="1">
    <source>
        <dbReference type="ARBA" id="ARBA00022801"/>
    </source>
</evidence>
<dbReference type="AlphaFoldDB" id="A0A2H0RBP3"/>
<dbReference type="Pfam" id="PF04203">
    <property type="entry name" value="Sortase"/>
    <property type="match status" value="1"/>
</dbReference>
<name>A0A2H0RBP3_UNCKA</name>
<evidence type="ECO:0008006" key="5">
    <source>
        <dbReference type="Google" id="ProtNLM"/>
    </source>
</evidence>
<dbReference type="SUPFAM" id="SSF63817">
    <property type="entry name" value="Sortase"/>
    <property type="match status" value="1"/>
</dbReference>
<keyword evidence="2" id="KW-0812">Transmembrane</keyword>
<comment type="caution">
    <text evidence="3">The sequence shown here is derived from an EMBL/GenBank/DDBJ whole genome shotgun (WGS) entry which is preliminary data.</text>
</comment>
<accession>A0A2H0RBP3</accession>
<organism evidence="3 4">
    <name type="scientific">candidate division WWE3 bacterium CG10_big_fil_rev_8_21_14_0_10_32_10</name>
    <dbReference type="NCBI Taxonomy" id="1975090"/>
    <lineage>
        <taxon>Bacteria</taxon>
        <taxon>Katanobacteria</taxon>
    </lineage>
</organism>
<sequence>MTKIFTSKIFHLYFLAYFLIVGGVFMVVLGFGSTILSEIHYYTDKITGVKYVLDENNKSDTGKTGIFSQVFNREVDLKPVNQDFSIIIEKIGVDAPVIKNVSVVNEKEYFEALKKGVAHAKGKSLPGENGNVFLFAHSSIEFWKMGPYATVFNQLRRLENNDIIYLVYQGREYKYRVFNKLVVSGFDTKPYDLDYKLGSVLTLQTCDPPGTTFNRLIIRAYLVN</sequence>
<dbReference type="EMBL" id="PCXU01000005">
    <property type="protein sequence ID" value="PIR43897.1"/>
    <property type="molecule type" value="Genomic_DNA"/>
</dbReference>
<dbReference type="Gene3D" id="2.40.260.10">
    <property type="entry name" value="Sortase"/>
    <property type="match status" value="1"/>
</dbReference>
<dbReference type="NCBIfam" id="TIGR01076">
    <property type="entry name" value="sortase_fam"/>
    <property type="match status" value="1"/>
</dbReference>
<evidence type="ECO:0000313" key="3">
    <source>
        <dbReference type="EMBL" id="PIR43897.1"/>
    </source>
</evidence>
<dbReference type="InterPro" id="IPR023365">
    <property type="entry name" value="Sortase_dom-sf"/>
</dbReference>
<keyword evidence="2" id="KW-1133">Transmembrane helix</keyword>
<dbReference type="GO" id="GO:0016787">
    <property type="term" value="F:hydrolase activity"/>
    <property type="evidence" value="ECO:0007669"/>
    <property type="project" value="UniProtKB-KW"/>
</dbReference>
<evidence type="ECO:0000313" key="4">
    <source>
        <dbReference type="Proteomes" id="UP000230214"/>
    </source>
</evidence>
<keyword evidence="1" id="KW-0378">Hydrolase</keyword>
<protein>
    <recommendedName>
        <fullName evidence="5">Sortase</fullName>
    </recommendedName>
</protein>
<feature type="transmembrane region" description="Helical" evidence="2">
    <location>
        <begin position="12"/>
        <end position="36"/>
    </location>
</feature>
<evidence type="ECO:0000256" key="2">
    <source>
        <dbReference type="SAM" id="Phobius"/>
    </source>
</evidence>
<dbReference type="InterPro" id="IPR005754">
    <property type="entry name" value="Sortase"/>
</dbReference>